<sequence>MHMKAATRINVTNKLFMTTFLVAFSSVALGSILPCPARSLDSDSPLHEESYNQHRQVQQEKELEPKFVNQG</sequence>
<keyword evidence="3" id="KW-1185">Reference proteome</keyword>
<dbReference type="Proteomes" id="UP000006790">
    <property type="component" value="Chromosome 2"/>
</dbReference>
<feature type="region of interest" description="Disordered" evidence="1">
    <location>
        <begin position="42"/>
        <end position="71"/>
    </location>
</feature>
<dbReference type="RefSeq" id="XP_003644791.1">
    <property type="nucleotide sequence ID" value="XM_003644743.1"/>
</dbReference>
<dbReference type="InParanoid" id="G8JP69"/>
<dbReference type="KEGG" id="erc:Ecym_2225"/>
<dbReference type="OrthoDB" id="4065690at2759"/>
<dbReference type="InterPro" id="IPR031459">
    <property type="entry name" value="Coa2"/>
</dbReference>
<evidence type="ECO:0000313" key="2">
    <source>
        <dbReference type="EMBL" id="AET37974.1"/>
    </source>
</evidence>
<evidence type="ECO:0000313" key="3">
    <source>
        <dbReference type="Proteomes" id="UP000006790"/>
    </source>
</evidence>
<dbReference type="PANTHER" id="PTHR40020:SF1">
    <property type="entry name" value="CYTOCHROME C OXIDASE ASSEMBLY FACTOR 2"/>
    <property type="match status" value="1"/>
</dbReference>
<dbReference type="AlphaFoldDB" id="G8JP69"/>
<dbReference type="GeneID" id="11470560"/>
<proteinExistence type="predicted"/>
<dbReference type="HOGENOM" id="CLU_196962_0_0_1"/>
<evidence type="ECO:0000256" key="1">
    <source>
        <dbReference type="SAM" id="MobiDB-lite"/>
    </source>
</evidence>
<name>G8JP69_ERECY</name>
<dbReference type="eggNOG" id="ENOG502SBZ5">
    <property type="taxonomic scope" value="Eukaryota"/>
</dbReference>
<accession>G8JP69</accession>
<dbReference type="Pfam" id="PF17051">
    <property type="entry name" value="COA2"/>
    <property type="match status" value="1"/>
</dbReference>
<protein>
    <submittedName>
        <fullName evidence="2">Uncharacterized protein</fullName>
    </submittedName>
</protein>
<organism evidence="2 3">
    <name type="scientific">Eremothecium cymbalariae (strain CBS 270.75 / DBVPG 7215 / KCTC 17166 / NRRL Y-17582)</name>
    <name type="common">Yeast</name>
    <dbReference type="NCBI Taxonomy" id="931890"/>
    <lineage>
        <taxon>Eukaryota</taxon>
        <taxon>Fungi</taxon>
        <taxon>Dikarya</taxon>
        <taxon>Ascomycota</taxon>
        <taxon>Saccharomycotina</taxon>
        <taxon>Saccharomycetes</taxon>
        <taxon>Saccharomycetales</taxon>
        <taxon>Saccharomycetaceae</taxon>
        <taxon>Eremothecium</taxon>
    </lineage>
</organism>
<dbReference type="EMBL" id="CP002498">
    <property type="protein sequence ID" value="AET37974.1"/>
    <property type="molecule type" value="Genomic_DNA"/>
</dbReference>
<gene>
    <name evidence="2" type="ordered locus">Ecym_2225</name>
</gene>
<reference evidence="3" key="1">
    <citation type="journal article" date="2012" name="G3 (Bethesda)">
        <title>Pichia sorbitophila, an interspecies yeast hybrid reveals early steps of genome resolution following polyploidization.</title>
        <authorList>
            <person name="Leh Louis V."/>
            <person name="Despons L."/>
            <person name="Friedrich A."/>
            <person name="Martin T."/>
            <person name="Durrens P."/>
            <person name="Casaregola S."/>
            <person name="Neuveglise C."/>
            <person name="Fairhead C."/>
            <person name="Marck C."/>
            <person name="Cruz J.A."/>
            <person name="Straub M.L."/>
            <person name="Kugler V."/>
            <person name="Sacerdot C."/>
            <person name="Uzunov Z."/>
            <person name="Thierry A."/>
            <person name="Weiss S."/>
            <person name="Bleykasten C."/>
            <person name="De Montigny J."/>
            <person name="Jacques N."/>
            <person name="Jung P."/>
            <person name="Lemaire M."/>
            <person name="Mallet S."/>
            <person name="Morel G."/>
            <person name="Richard G.F."/>
            <person name="Sarkar A."/>
            <person name="Savel G."/>
            <person name="Schacherer J."/>
            <person name="Seret M.L."/>
            <person name="Talla E."/>
            <person name="Samson G."/>
            <person name="Jubin C."/>
            <person name="Poulain J."/>
            <person name="Vacherie B."/>
            <person name="Barbe V."/>
            <person name="Pelletier E."/>
            <person name="Sherman D.J."/>
            <person name="Westhof E."/>
            <person name="Weissenbach J."/>
            <person name="Baret P.V."/>
            <person name="Wincker P."/>
            <person name="Gaillardin C."/>
            <person name="Dujon B."/>
            <person name="Souciet J.L."/>
        </authorList>
    </citation>
    <scope>NUCLEOTIDE SEQUENCE [LARGE SCALE GENOMIC DNA]</scope>
    <source>
        <strain evidence="3">CBS 270.75 / DBVPG 7215 / KCTC 17166 / NRRL Y-17582</strain>
    </source>
</reference>
<dbReference type="GO" id="GO:0033617">
    <property type="term" value="P:mitochondrial respiratory chain complex IV assembly"/>
    <property type="evidence" value="ECO:0007669"/>
    <property type="project" value="InterPro"/>
</dbReference>
<dbReference type="FunCoup" id="G8JP69">
    <property type="interactions" value="22"/>
</dbReference>
<dbReference type="PANTHER" id="PTHR40020">
    <property type="entry name" value="CYTOCHROME C OXIDASE ASSEMBLY FACTOR 2"/>
    <property type="match status" value="1"/>
</dbReference>
<feature type="compositionally biased region" description="Basic and acidic residues" evidence="1">
    <location>
        <begin position="42"/>
        <end position="65"/>
    </location>
</feature>
<dbReference type="GO" id="GO:0005759">
    <property type="term" value="C:mitochondrial matrix"/>
    <property type="evidence" value="ECO:0007669"/>
    <property type="project" value="TreeGrafter"/>
</dbReference>